<proteinExistence type="predicted"/>
<evidence type="ECO:0000313" key="5">
    <source>
        <dbReference type="Proteomes" id="UP000726105"/>
    </source>
</evidence>
<evidence type="ECO:0000313" key="4">
    <source>
        <dbReference type="Proteomes" id="UP000718281"/>
    </source>
</evidence>
<protein>
    <submittedName>
        <fullName evidence="1">YbjN domain-containing protein</fullName>
    </submittedName>
</protein>
<dbReference type="Proteomes" id="UP000718281">
    <property type="component" value="Unassembled WGS sequence"/>
</dbReference>
<sequence length="158" mass="17716">MGFFNNAKLEPTPELAPLTKERIKATLEASSWSYHVDSDGDIGSGWDHGVIWFFTYGNQAEILQVRGIWDGKLSPDDLPQALDVVNEWNCDRLFPKVYARINDEGQLRVISEHTLDYEHGLTDEQLNLHVNTGIATSCQLWERLNEAFPEAAAAAAAE</sequence>
<dbReference type="EMBL" id="JADJIB010000004">
    <property type="protein sequence ID" value="MBK7273880.1"/>
    <property type="molecule type" value="Genomic_DNA"/>
</dbReference>
<dbReference type="Proteomes" id="UP000726105">
    <property type="component" value="Unassembled WGS sequence"/>
</dbReference>
<dbReference type="CDD" id="cd17511">
    <property type="entry name" value="YbjN_AmyR-like"/>
    <property type="match status" value="1"/>
</dbReference>
<organism evidence="1 4">
    <name type="scientific">Candidatus Phosphoribacter hodrii</name>
    <dbReference type="NCBI Taxonomy" id="2953743"/>
    <lineage>
        <taxon>Bacteria</taxon>
        <taxon>Bacillati</taxon>
        <taxon>Actinomycetota</taxon>
        <taxon>Actinomycetes</taxon>
        <taxon>Micrococcales</taxon>
        <taxon>Dermatophilaceae</taxon>
        <taxon>Candidatus Phosphoribacter</taxon>
    </lineage>
</organism>
<gene>
    <name evidence="1" type="ORF">IPF40_00115</name>
    <name evidence="2" type="ORF">IPI13_12170</name>
    <name evidence="3" type="ORF">IPP00_00025</name>
</gene>
<comment type="caution">
    <text evidence="1">The sequence shown here is derived from an EMBL/GenBank/DDBJ whole genome shotgun (WGS) entry which is preliminary data.</text>
</comment>
<dbReference type="EMBL" id="JADIXZ010000001">
    <property type="protein sequence ID" value="MBK6299500.1"/>
    <property type="molecule type" value="Genomic_DNA"/>
</dbReference>
<name>A0A934X2Y3_9MICO</name>
<dbReference type="Pfam" id="PF10722">
    <property type="entry name" value="YbjN"/>
    <property type="match status" value="1"/>
</dbReference>
<dbReference type="InterPro" id="IPR019660">
    <property type="entry name" value="Put_sensory_transdc_reg_YbjN"/>
</dbReference>
<dbReference type="Proteomes" id="UP000886632">
    <property type="component" value="Unassembled WGS sequence"/>
</dbReference>
<dbReference type="EMBL" id="JADKGK010000001">
    <property type="protein sequence ID" value="MBL0002455.1"/>
    <property type="molecule type" value="Genomic_DNA"/>
</dbReference>
<reference evidence="4 5" key="1">
    <citation type="submission" date="2020-10" db="EMBL/GenBank/DDBJ databases">
        <title>Connecting structure to function with the recovery of over 1000 high-quality activated sludge metagenome-assembled genomes encoding full-length rRNA genes using long-read sequencing.</title>
        <authorList>
            <person name="Singleton C.M."/>
            <person name="Petriglieri F."/>
            <person name="Kristensen J.M."/>
            <person name="Kirkegaard R.H."/>
            <person name="Michaelsen T.Y."/>
            <person name="Andersen M.H."/>
            <person name="Karst S.M."/>
            <person name="Dueholm M.S."/>
            <person name="Nielsen P.H."/>
            <person name="Albertsen M."/>
        </authorList>
    </citation>
    <scope>NUCLEOTIDE SEQUENCE [LARGE SCALE GENOMIC DNA]</scope>
    <source>
        <strain evidence="1">AalE_18-Q3-R2-46_BAT3C.188</strain>
        <strain evidence="2">Ega_18-Q3-R5-49_MAXAC.001</strain>
        <strain evidence="3">Ribe_18-Q3-R11-54_MAXAC.001</strain>
    </source>
</reference>
<evidence type="ECO:0000313" key="1">
    <source>
        <dbReference type="EMBL" id="MBK6299500.1"/>
    </source>
</evidence>
<accession>A0A934X2Y3</accession>
<dbReference type="AlphaFoldDB" id="A0A934X2Y3"/>
<evidence type="ECO:0000313" key="3">
    <source>
        <dbReference type="EMBL" id="MBL0002455.1"/>
    </source>
</evidence>
<evidence type="ECO:0000313" key="2">
    <source>
        <dbReference type="EMBL" id="MBK7273880.1"/>
    </source>
</evidence>